<dbReference type="Proteomes" id="UP001176517">
    <property type="component" value="Unassembled WGS sequence"/>
</dbReference>
<protein>
    <recommendedName>
        <fullName evidence="5">GST N-terminal domain-containing protein</fullName>
    </recommendedName>
</protein>
<reference evidence="3" key="1">
    <citation type="journal article" date="2023" name="PhytoFront">
        <title>Draft Genome Resources of Seven Strains of Tilletia horrida, Causal Agent of Kernel Smut of Rice.</title>
        <authorList>
            <person name="Khanal S."/>
            <person name="Antony Babu S."/>
            <person name="Zhou X.G."/>
        </authorList>
    </citation>
    <scope>NUCLEOTIDE SEQUENCE</scope>
    <source>
        <strain evidence="3">TX6</strain>
    </source>
</reference>
<dbReference type="Gene3D" id="3.40.30.10">
    <property type="entry name" value="Glutaredoxin"/>
    <property type="match status" value="1"/>
</dbReference>
<dbReference type="InterPro" id="IPR040079">
    <property type="entry name" value="Glutathione_S-Trfase"/>
</dbReference>
<dbReference type="PROSITE" id="PS50404">
    <property type="entry name" value="GST_NTER"/>
    <property type="match status" value="1"/>
</dbReference>
<organism evidence="3 4">
    <name type="scientific">Tilletia horrida</name>
    <dbReference type="NCBI Taxonomy" id="155126"/>
    <lineage>
        <taxon>Eukaryota</taxon>
        <taxon>Fungi</taxon>
        <taxon>Dikarya</taxon>
        <taxon>Basidiomycota</taxon>
        <taxon>Ustilaginomycotina</taxon>
        <taxon>Exobasidiomycetes</taxon>
        <taxon>Tilletiales</taxon>
        <taxon>Tilletiaceae</taxon>
        <taxon>Tilletia</taxon>
    </lineage>
</organism>
<dbReference type="InterPro" id="IPR050983">
    <property type="entry name" value="GST_Omega/HSP26"/>
</dbReference>
<evidence type="ECO:0000313" key="3">
    <source>
        <dbReference type="EMBL" id="KAK0544128.1"/>
    </source>
</evidence>
<accession>A0AAN6JVA3</accession>
<dbReference type="InterPro" id="IPR036249">
    <property type="entry name" value="Thioredoxin-like_sf"/>
</dbReference>
<dbReference type="SFLD" id="SFLDS00019">
    <property type="entry name" value="Glutathione_Transferase_(cytos"/>
    <property type="match status" value="1"/>
</dbReference>
<feature type="domain" description="GST C-terminal" evidence="2">
    <location>
        <begin position="139"/>
        <end position="282"/>
    </location>
</feature>
<evidence type="ECO:0000259" key="1">
    <source>
        <dbReference type="PROSITE" id="PS50404"/>
    </source>
</evidence>
<dbReference type="InterPro" id="IPR004045">
    <property type="entry name" value="Glutathione_S-Trfase_N"/>
</dbReference>
<dbReference type="AlphaFoldDB" id="A0AAN6JVA3"/>
<dbReference type="PANTHER" id="PTHR43968:SF6">
    <property type="entry name" value="GLUTATHIONE S-TRANSFERASE OMEGA"/>
    <property type="match status" value="1"/>
</dbReference>
<sequence>MSDSQQKKAYHTQCTGQAMITVQTVKTANEEEAKQKLTLFGACFCPFVQRAWATLCLVSPPSKSSPWTYREVDPYMKPADLLELSPKGLVPALKLEEDTANYGSGVRGICESTVIMEYIIERFAPEGSNVPSLLPPLSKPYERALHRVAADRVNRTLIPSFYRYLQAQEADKQVEYGKEFVKEVEGFIRGMEAVPSATAGESASGGCWDGSDSPGFVDFMAAPWLFRATNVLKHYRGLELESALDPELKDRYVRWQKAVLEHPAWTATVSTEQTYLESYTRYAENRPMTSQVATAINQGRALP</sequence>
<proteinExistence type="predicted"/>
<comment type="caution">
    <text evidence="3">The sequence shown here is derived from an EMBL/GenBank/DDBJ whole genome shotgun (WGS) entry which is preliminary data.</text>
</comment>
<dbReference type="SUPFAM" id="SSF47616">
    <property type="entry name" value="GST C-terminal domain-like"/>
    <property type="match status" value="1"/>
</dbReference>
<dbReference type="PROSITE" id="PS50405">
    <property type="entry name" value="GST_CTER"/>
    <property type="match status" value="1"/>
</dbReference>
<feature type="domain" description="GST N-terminal" evidence="1">
    <location>
        <begin position="35"/>
        <end position="127"/>
    </location>
</feature>
<dbReference type="InterPro" id="IPR010987">
    <property type="entry name" value="Glutathione-S-Trfase_C-like"/>
</dbReference>
<evidence type="ECO:0000313" key="4">
    <source>
        <dbReference type="Proteomes" id="UP001176517"/>
    </source>
</evidence>
<name>A0AAN6JVA3_9BASI</name>
<dbReference type="CDD" id="cd00570">
    <property type="entry name" value="GST_N_family"/>
    <property type="match status" value="1"/>
</dbReference>
<evidence type="ECO:0000259" key="2">
    <source>
        <dbReference type="PROSITE" id="PS50405"/>
    </source>
</evidence>
<dbReference type="SUPFAM" id="SSF52833">
    <property type="entry name" value="Thioredoxin-like"/>
    <property type="match status" value="1"/>
</dbReference>
<evidence type="ECO:0008006" key="5">
    <source>
        <dbReference type="Google" id="ProtNLM"/>
    </source>
</evidence>
<keyword evidence="4" id="KW-1185">Reference proteome</keyword>
<gene>
    <name evidence="3" type="ORF">OC846_006179</name>
</gene>
<dbReference type="InterPro" id="IPR036282">
    <property type="entry name" value="Glutathione-S-Trfase_C_sf"/>
</dbReference>
<dbReference type="EMBL" id="JAPDMZ010000302">
    <property type="protein sequence ID" value="KAK0544128.1"/>
    <property type="molecule type" value="Genomic_DNA"/>
</dbReference>
<dbReference type="Gene3D" id="1.20.1050.10">
    <property type="match status" value="1"/>
</dbReference>
<dbReference type="PANTHER" id="PTHR43968">
    <property type="match status" value="1"/>
</dbReference>
<dbReference type="GO" id="GO:0005737">
    <property type="term" value="C:cytoplasm"/>
    <property type="evidence" value="ECO:0007669"/>
    <property type="project" value="TreeGrafter"/>
</dbReference>
<dbReference type="Pfam" id="PF13409">
    <property type="entry name" value="GST_N_2"/>
    <property type="match status" value="1"/>
</dbReference>